<keyword evidence="1" id="KW-0472">Membrane</keyword>
<evidence type="ECO:0000256" key="1">
    <source>
        <dbReference type="SAM" id="Phobius"/>
    </source>
</evidence>
<proteinExistence type="predicted"/>
<name>A0A5J4ZQ78_9ASTE</name>
<dbReference type="Proteomes" id="UP000325577">
    <property type="component" value="Linkage Group LG6"/>
</dbReference>
<reference evidence="3 4" key="1">
    <citation type="submission" date="2019-09" db="EMBL/GenBank/DDBJ databases">
        <title>A chromosome-level genome assembly of the Chinese tupelo Nyssa sinensis.</title>
        <authorList>
            <person name="Yang X."/>
            <person name="Kang M."/>
            <person name="Yang Y."/>
            <person name="Xiong H."/>
            <person name="Wang M."/>
            <person name="Zhang Z."/>
            <person name="Wang Z."/>
            <person name="Wu H."/>
            <person name="Ma T."/>
            <person name="Liu J."/>
            <person name="Xi Z."/>
        </authorList>
    </citation>
    <scope>NUCLEOTIDE SEQUENCE [LARGE SCALE GENOMIC DNA]</scope>
    <source>
        <strain evidence="3">J267</strain>
        <tissue evidence="3">Leaf</tissue>
    </source>
</reference>
<dbReference type="Pfam" id="PF13962">
    <property type="entry name" value="PGG"/>
    <property type="match status" value="1"/>
</dbReference>
<feature type="domain" description="PGG" evidence="2">
    <location>
        <begin position="157"/>
        <end position="210"/>
    </location>
</feature>
<evidence type="ECO:0000313" key="3">
    <source>
        <dbReference type="EMBL" id="KAA8520149.1"/>
    </source>
</evidence>
<dbReference type="InterPro" id="IPR026961">
    <property type="entry name" value="PGG_dom"/>
</dbReference>
<keyword evidence="1" id="KW-0812">Transmembrane</keyword>
<dbReference type="EMBL" id="CM018049">
    <property type="protein sequence ID" value="KAA8520149.1"/>
    <property type="molecule type" value="Genomic_DNA"/>
</dbReference>
<keyword evidence="4" id="KW-1185">Reference proteome</keyword>
<protein>
    <recommendedName>
        <fullName evidence="2">PGG domain-containing protein</fullName>
    </recommendedName>
</protein>
<evidence type="ECO:0000259" key="2">
    <source>
        <dbReference type="Pfam" id="PF13962"/>
    </source>
</evidence>
<accession>A0A5J4ZQ78</accession>
<organism evidence="3 4">
    <name type="scientific">Nyssa sinensis</name>
    <dbReference type="NCBI Taxonomy" id="561372"/>
    <lineage>
        <taxon>Eukaryota</taxon>
        <taxon>Viridiplantae</taxon>
        <taxon>Streptophyta</taxon>
        <taxon>Embryophyta</taxon>
        <taxon>Tracheophyta</taxon>
        <taxon>Spermatophyta</taxon>
        <taxon>Magnoliopsida</taxon>
        <taxon>eudicotyledons</taxon>
        <taxon>Gunneridae</taxon>
        <taxon>Pentapetalae</taxon>
        <taxon>asterids</taxon>
        <taxon>Cornales</taxon>
        <taxon>Nyssaceae</taxon>
        <taxon>Nyssa</taxon>
    </lineage>
</organism>
<dbReference type="AlphaFoldDB" id="A0A5J4ZQ78"/>
<dbReference type="OrthoDB" id="1923662at2759"/>
<dbReference type="PANTHER" id="PTHR24177">
    <property type="entry name" value="CASKIN"/>
    <property type="match status" value="1"/>
</dbReference>
<dbReference type="PANTHER" id="PTHR24177:SF314">
    <property type="entry name" value="PROTEIN ACCELERATED CELL DEATH 6-LIKE ISOFORM X1"/>
    <property type="match status" value="1"/>
</dbReference>
<evidence type="ECO:0000313" key="4">
    <source>
        <dbReference type="Proteomes" id="UP000325577"/>
    </source>
</evidence>
<feature type="transmembrane region" description="Helical" evidence="1">
    <location>
        <begin position="203"/>
        <end position="227"/>
    </location>
</feature>
<sequence>MNCETDLALLIARTHEYLVSERDGDDMTALQLLACNPSAFRCGRKHRFLKKIINPFKSCCRVPLWEPIWEKKQRCESALRLAEFLIERDASWEATESNITRLKTCEVLLCYCERHLLLFERVEKIMKSYFIKHFNSRRQTAEKLFEENNAELRKDAKEWLKRTAESCSIIGVLIATVAFTSAYTIPGGPNQNTGYPILLSEPLFVIFTMTGCAFPCICFDIGDYISLSPLIAISFKRLQALSFSKTNAWSYITDLLRVL</sequence>
<gene>
    <name evidence="3" type="ORF">F0562_014405</name>
</gene>
<feature type="transmembrane region" description="Helical" evidence="1">
    <location>
        <begin position="163"/>
        <end position="183"/>
    </location>
</feature>
<dbReference type="GO" id="GO:0016020">
    <property type="term" value="C:membrane"/>
    <property type="evidence" value="ECO:0007669"/>
    <property type="project" value="TreeGrafter"/>
</dbReference>
<keyword evidence="1" id="KW-1133">Transmembrane helix</keyword>